<organism evidence="5 6">
    <name type="scientific">Zhihengliuella flava</name>
    <dbReference type="NCBI Taxonomy" id="1285193"/>
    <lineage>
        <taxon>Bacteria</taxon>
        <taxon>Bacillati</taxon>
        <taxon>Actinomycetota</taxon>
        <taxon>Actinomycetes</taxon>
        <taxon>Micrococcales</taxon>
        <taxon>Micrococcaceae</taxon>
        <taxon>Zhihengliuella</taxon>
    </lineage>
</organism>
<dbReference type="InterPro" id="IPR045793">
    <property type="entry name" value="PcRGLX/YetA-like"/>
</dbReference>
<evidence type="ECO:0000313" key="6">
    <source>
        <dbReference type="Proteomes" id="UP000625033"/>
    </source>
</evidence>
<feature type="chain" id="PRO_5039216440" description="Tat pathway signal sequence domain protein" evidence="1">
    <location>
        <begin position="29"/>
        <end position="914"/>
    </location>
</feature>
<dbReference type="InterPro" id="IPR048331">
    <property type="entry name" value="PcRGLX/YetA_3rd"/>
</dbReference>
<gene>
    <name evidence="5" type="ORF">IW252_001065</name>
</gene>
<dbReference type="InterPro" id="IPR048329">
    <property type="entry name" value="PcRGLX_1st"/>
</dbReference>
<dbReference type="Pfam" id="PF19501">
    <property type="entry name" value="PcRGLX_1st"/>
    <property type="match status" value="1"/>
</dbReference>
<dbReference type="PROSITE" id="PS51318">
    <property type="entry name" value="TAT"/>
    <property type="match status" value="1"/>
</dbReference>
<dbReference type="PANTHER" id="PTHR40081">
    <property type="entry name" value="CONCANAVALIN A-LIKE LECTIN/GLUCANASE"/>
    <property type="match status" value="1"/>
</dbReference>
<accession>A0A931D951</accession>
<dbReference type="RefSeq" id="WP_196835629.1">
    <property type="nucleotide sequence ID" value="NZ_JADOTZ010000001.1"/>
</dbReference>
<keyword evidence="1" id="KW-0732">Signal</keyword>
<evidence type="ECO:0008006" key="7">
    <source>
        <dbReference type="Google" id="ProtNLM"/>
    </source>
</evidence>
<feature type="signal peptide" evidence="1">
    <location>
        <begin position="1"/>
        <end position="28"/>
    </location>
</feature>
<protein>
    <recommendedName>
        <fullName evidence="7">Tat pathway signal sequence domain protein</fullName>
    </recommendedName>
</protein>
<reference evidence="5" key="1">
    <citation type="submission" date="2020-11" db="EMBL/GenBank/DDBJ databases">
        <title>Sequencing the genomes of 1000 actinobacteria strains.</title>
        <authorList>
            <person name="Klenk H.-P."/>
        </authorList>
    </citation>
    <scope>NUCLEOTIDE SEQUENCE</scope>
    <source>
        <strain evidence="5">DSM 26152</strain>
    </source>
</reference>
<dbReference type="EMBL" id="JADOTZ010000001">
    <property type="protein sequence ID" value="MBG6084298.1"/>
    <property type="molecule type" value="Genomic_DNA"/>
</dbReference>
<evidence type="ECO:0000256" key="1">
    <source>
        <dbReference type="SAM" id="SignalP"/>
    </source>
</evidence>
<sequence>MKHVSRRHLLQGAAASGAGGLISSSLFAATAAAAPAAPQATAATGHGPVNLTWLEENVPARLAAGATFGVPWPRGALDADSDFALTTADGSSVPVQNWTTGWWPDGSIKWTAHAVGDGRDHAEAYTLAPGTPTQPETALSVKQQGSQTIVDTGVIRVTFASKGPHLIKKIERGSTVIAEHGTLVAQRKDQPASDAAEKVTTEAFTARIDEVTVEQEGPVRAVVRITGRHEHGNRRWLPFDVRFYLYAGSDGLRLVHSFVFDGDAGTDFISGLGVQFSVPMRGEQYDRHIRFAGADRGVLAEAVRGITGLRRDPGEEVRAAQIAGQALPDPSTWDQRVTERLHWIPTWGEYSLTQLTAHGFEIHKRTKPGHSWIRVDADRRAGGLGYVGTPSGGLAFGLRNFWQLHPTELAVAGAETDAATATVWMYSPKADPMDLRFYHDGLGQDTYEEQLDALNITYEDYEPEFGTPYGVARTSELMFWALDATPSNDEFADLAEANATPPLLQSTPEHMSSTGIFGSWAPVDRSTQARAAIEDNLDAMHAYYVGQTEQRSWYGFWDYGDVMHTYDGDRHQWRYDVGGYAWDNSELSTDMWLWYHYLRTGDATAFRYAEAMTRHTGEVDVYHLGDWAGLGTRHGVLHWADSAKQLRISNAGYRRFYYFLTADERVGDLMHSLIDADETFLKLDPYRKIREDEYNPDPSALAVSNTTDWGSIALAWLAEWERNGDEIAKTKLLNGARTIAAMPNGWSQGGTLKYNMADGKFAEETEQTVEVGSLDSVFGLIELMTELVELLDEDDVREQWTTYCRLYNGTSDEQREATGHSWGSQNLRQSYSRASAYASVQLSDPDLAARAWKEFRTGHAGYPEGHDFSTRRIEGSAVLKPVDEADLSTNASAQYGLAAIQNLALIGDHLEESN</sequence>
<dbReference type="InterPro" id="IPR048330">
    <property type="entry name" value="PcRGLX/YetA_2nd"/>
</dbReference>
<evidence type="ECO:0000259" key="3">
    <source>
        <dbReference type="Pfam" id="PF21345"/>
    </source>
</evidence>
<evidence type="ECO:0000259" key="4">
    <source>
        <dbReference type="Pfam" id="PF21346"/>
    </source>
</evidence>
<proteinExistence type="predicted"/>
<evidence type="ECO:0000313" key="5">
    <source>
        <dbReference type="EMBL" id="MBG6084298.1"/>
    </source>
</evidence>
<feature type="domain" description="PcRGLX/YetA-like central beta-sandwich" evidence="3">
    <location>
        <begin position="140"/>
        <end position="495"/>
    </location>
</feature>
<keyword evidence="6" id="KW-1185">Reference proteome</keyword>
<dbReference type="Pfam" id="PF21346">
    <property type="entry name" value="PcRGLX_3rd"/>
    <property type="match status" value="1"/>
</dbReference>
<evidence type="ECO:0000259" key="2">
    <source>
        <dbReference type="Pfam" id="PF19501"/>
    </source>
</evidence>
<comment type="caution">
    <text evidence="5">The sequence shown here is derived from an EMBL/GenBank/DDBJ whole genome shotgun (WGS) entry which is preliminary data.</text>
</comment>
<dbReference type="AlphaFoldDB" id="A0A931D951"/>
<name>A0A931D951_9MICC</name>
<dbReference type="PANTHER" id="PTHR40081:SF1">
    <property type="entry name" value="TAT PATHWAY SIGNAL SEQUENCE DOMAIN PROTEIN"/>
    <property type="match status" value="1"/>
</dbReference>
<dbReference type="Pfam" id="PF21345">
    <property type="entry name" value="PcRGLX_2nd"/>
    <property type="match status" value="1"/>
</dbReference>
<dbReference type="InterPro" id="IPR006311">
    <property type="entry name" value="TAT_signal"/>
</dbReference>
<feature type="domain" description="PcRGLX/YetA-like N-terminal RIFT barrel" evidence="2">
    <location>
        <begin position="49"/>
        <end position="129"/>
    </location>
</feature>
<dbReference type="Proteomes" id="UP000625033">
    <property type="component" value="Unassembled WGS sequence"/>
</dbReference>
<feature type="domain" description="PcRGLX/YetA-like C-terminal alpha/alpha toroid" evidence="4">
    <location>
        <begin position="501"/>
        <end position="910"/>
    </location>
</feature>